<feature type="region of interest" description="Disordered" evidence="2">
    <location>
        <begin position="158"/>
        <end position="179"/>
    </location>
</feature>
<accession>A0A4R2HP13</accession>
<gene>
    <name evidence="4" type="ORF">EV652_104500</name>
</gene>
<dbReference type="RefSeq" id="WP_132209632.1">
    <property type="nucleotide sequence ID" value="NZ_SLWN01000004.1"/>
</dbReference>
<dbReference type="EMBL" id="SLWN01000004">
    <property type="protein sequence ID" value="TCO32894.1"/>
    <property type="molecule type" value="Genomic_DNA"/>
</dbReference>
<sequence length="224" mass="25229">MDEFLAEQIAYYQARAGEYDEWWLRRGRYALPSDLERAWFEDVAEAEAALRSFAPTGWVLELACGTGLWTQHLVGYADHVTAVDASPEVIELNRERLGGAPVDHVVADVFEWQPPAASYDVAVFTYWLSHVPDNRLDAFWSNVRTALRPGGRVFLVDSSPYPPDSAPPTGGRPQRRELNDGRTFTISKRYWTGPELEADLRRRGWDATARVTTNQMILVATASA</sequence>
<dbReference type="PANTHER" id="PTHR43861">
    <property type="entry name" value="TRANS-ACONITATE 2-METHYLTRANSFERASE-RELATED"/>
    <property type="match status" value="1"/>
</dbReference>
<proteinExistence type="predicted"/>
<comment type="caution">
    <text evidence="4">The sequence shown here is derived from an EMBL/GenBank/DDBJ whole genome shotgun (WGS) entry which is preliminary data.</text>
</comment>
<evidence type="ECO:0000256" key="2">
    <source>
        <dbReference type="SAM" id="MobiDB-lite"/>
    </source>
</evidence>
<dbReference type="InterPro" id="IPR029063">
    <property type="entry name" value="SAM-dependent_MTases_sf"/>
</dbReference>
<feature type="domain" description="Methyltransferase" evidence="3">
    <location>
        <begin position="59"/>
        <end position="151"/>
    </location>
</feature>
<dbReference type="Pfam" id="PF13649">
    <property type="entry name" value="Methyltransf_25"/>
    <property type="match status" value="1"/>
</dbReference>
<dbReference type="OrthoDB" id="116799at2"/>
<dbReference type="CDD" id="cd02440">
    <property type="entry name" value="AdoMet_MTases"/>
    <property type="match status" value="1"/>
</dbReference>
<keyword evidence="1 4" id="KW-0808">Transferase</keyword>
<evidence type="ECO:0000259" key="3">
    <source>
        <dbReference type="Pfam" id="PF13649"/>
    </source>
</evidence>
<dbReference type="AlphaFoldDB" id="A0A4R2HP13"/>
<dbReference type="Gene3D" id="3.40.50.150">
    <property type="entry name" value="Vaccinia Virus protein VP39"/>
    <property type="match status" value="1"/>
</dbReference>
<organism evidence="4 5">
    <name type="scientific">Kribbella steppae</name>
    <dbReference type="NCBI Taxonomy" id="2512223"/>
    <lineage>
        <taxon>Bacteria</taxon>
        <taxon>Bacillati</taxon>
        <taxon>Actinomycetota</taxon>
        <taxon>Actinomycetes</taxon>
        <taxon>Propionibacteriales</taxon>
        <taxon>Kribbellaceae</taxon>
        <taxon>Kribbella</taxon>
    </lineage>
</organism>
<reference evidence="4 5" key="1">
    <citation type="journal article" date="2015" name="Stand. Genomic Sci.">
        <title>Genomic Encyclopedia of Bacterial and Archaeal Type Strains, Phase III: the genomes of soil and plant-associated and newly described type strains.</title>
        <authorList>
            <person name="Whitman W.B."/>
            <person name="Woyke T."/>
            <person name="Klenk H.P."/>
            <person name="Zhou Y."/>
            <person name="Lilburn T.G."/>
            <person name="Beck B.J."/>
            <person name="De Vos P."/>
            <person name="Vandamme P."/>
            <person name="Eisen J.A."/>
            <person name="Garrity G."/>
            <person name="Hugenholtz P."/>
            <person name="Kyrpides N.C."/>
        </authorList>
    </citation>
    <scope>NUCLEOTIDE SEQUENCE [LARGE SCALE GENOMIC DNA]</scope>
    <source>
        <strain evidence="4 5">VKM Ac-2572</strain>
    </source>
</reference>
<name>A0A4R2HP13_9ACTN</name>
<dbReference type="GO" id="GO:0008168">
    <property type="term" value="F:methyltransferase activity"/>
    <property type="evidence" value="ECO:0007669"/>
    <property type="project" value="UniProtKB-KW"/>
</dbReference>
<dbReference type="SUPFAM" id="SSF53335">
    <property type="entry name" value="S-adenosyl-L-methionine-dependent methyltransferases"/>
    <property type="match status" value="1"/>
</dbReference>
<protein>
    <submittedName>
        <fullName evidence="4">Demethylmenaquinone methyltransferase/2-methoxy-6-polyprenyl-1,4-benzoquinol methylase</fullName>
    </submittedName>
</protein>
<evidence type="ECO:0000313" key="4">
    <source>
        <dbReference type="EMBL" id="TCO32894.1"/>
    </source>
</evidence>
<keyword evidence="4" id="KW-0489">Methyltransferase</keyword>
<keyword evidence="5" id="KW-1185">Reference proteome</keyword>
<evidence type="ECO:0000313" key="5">
    <source>
        <dbReference type="Proteomes" id="UP000294508"/>
    </source>
</evidence>
<dbReference type="GO" id="GO:0032259">
    <property type="term" value="P:methylation"/>
    <property type="evidence" value="ECO:0007669"/>
    <property type="project" value="UniProtKB-KW"/>
</dbReference>
<evidence type="ECO:0000256" key="1">
    <source>
        <dbReference type="ARBA" id="ARBA00022679"/>
    </source>
</evidence>
<dbReference type="InterPro" id="IPR041698">
    <property type="entry name" value="Methyltransf_25"/>
</dbReference>
<dbReference type="Proteomes" id="UP000294508">
    <property type="component" value="Unassembled WGS sequence"/>
</dbReference>